<organism evidence="5 6">
    <name type="scientific">Thioclava nitratireducens</name>
    <dbReference type="NCBI Taxonomy" id="1915078"/>
    <lineage>
        <taxon>Bacteria</taxon>
        <taxon>Pseudomonadati</taxon>
        <taxon>Pseudomonadota</taxon>
        <taxon>Alphaproteobacteria</taxon>
        <taxon>Rhodobacterales</taxon>
        <taxon>Paracoccaceae</taxon>
        <taxon>Thioclava</taxon>
    </lineage>
</organism>
<dbReference type="InterPro" id="IPR035965">
    <property type="entry name" value="PAS-like_dom_sf"/>
</dbReference>
<sequence length="187" mass="20540">MPVYTEYELPDTLVSYCDKSNVALTIAAVDREDVPLVYVNQAFLNLTGYSADDVLGQNCRFLQAGAATEEERAAMREFIDDEEISAGRFRVTNSRANGETFQNFVFMTRLRKPDGETRLILGSQFDLTSAAERQNVKADLAANDSSLLRNADDLAAISRGFGLAMIGSAKVLSESLSTMATIIYREG</sequence>
<dbReference type="CDD" id="cd00130">
    <property type="entry name" value="PAS"/>
    <property type="match status" value="1"/>
</dbReference>
<dbReference type="SUPFAM" id="SSF55785">
    <property type="entry name" value="PYP-like sensor domain (PAS domain)"/>
    <property type="match status" value="1"/>
</dbReference>
<dbReference type="PROSITE" id="PS50112">
    <property type="entry name" value="PAS"/>
    <property type="match status" value="1"/>
</dbReference>
<gene>
    <name evidence="5" type="ORF">BMG03_15735</name>
</gene>
<dbReference type="NCBIfam" id="TIGR00229">
    <property type="entry name" value="sensory_box"/>
    <property type="match status" value="1"/>
</dbReference>
<evidence type="ECO:0000256" key="3">
    <source>
        <dbReference type="ARBA" id="ARBA00022991"/>
    </source>
</evidence>
<dbReference type="PANTHER" id="PTHR47429:SF2">
    <property type="entry name" value="PROTEIN TWIN LOV 1"/>
    <property type="match status" value="1"/>
</dbReference>
<evidence type="ECO:0000256" key="2">
    <source>
        <dbReference type="ARBA" id="ARBA00022643"/>
    </source>
</evidence>
<keyword evidence="6" id="KW-1185">Reference proteome</keyword>
<feature type="domain" description="PAS" evidence="4">
    <location>
        <begin position="26"/>
        <end position="58"/>
    </location>
</feature>
<keyword evidence="3" id="KW-0157">Chromophore</keyword>
<evidence type="ECO:0000256" key="1">
    <source>
        <dbReference type="ARBA" id="ARBA00022630"/>
    </source>
</evidence>
<protein>
    <recommendedName>
        <fullName evidence="4">PAS domain-containing protein</fullName>
    </recommendedName>
</protein>
<dbReference type="EMBL" id="CP019437">
    <property type="protein sequence ID" value="AQS49074.1"/>
    <property type="molecule type" value="Genomic_DNA"/>
</dbReference>
<keyword evidence="2" id="KW-0288">FMN</keyword>
<proteinExistence type="predicted"/>
<evidence type="ECO:0000313" key="5">
    <source>
        <dbReference type="EMBL" id="AQS49074.1"/>
    </source>
</evidence>
<dbReference type="PANTHER" id="PTHR47429">
    <property type="entry name" value="PROTEIN TWIN LOV 1"/>
    <property type="match status" value="1"/>
</dbReference>
<evidence type="ECO:0000259" key="4">
    <source>
        <dbReference type="PROSITE" id="PS50112"/>
    </source>
</evidence>
<evidence type="ECO:0000313" key="6">
    <source>
        <dbReference type="Proteomes" id="UP000185622"/>
    </source>
</evidence>
<keyword evidence="1" id="KW-0285">Flavoprotein</keyword>
<accession>A0ABM6IJS0</accession>
<reference evidence="5 6" key="1">
    <citation type="submission" date="2017-01" db="EMBL/GenBank/DDBJ databases">
        <title>The complete genome sequence of a sulfur-oxidizing marine bacterium Thioclava sp. 25B10_4T.</title>
        <authorList>
            <person name="Liu Y."/>
            <person name="Lai Q."/>
            <person name="Shao Z."/>
        </authorList>
    </citation>
    <scope>NUCLEOTIDE SEQUENCE [LARGE SCALE GENOMIC DNA]</scope>
    <source>
        <strain evidence="5 6">25B10_4</strain>
    </source>
</reference>
<dbReference type="Proteomes" id="UP000185622">
    <property type="component" value="Chromosome"/>
</dbReference>
<name>A0ABM6IJS0_9RHOB</name>
<dbReference type="Pfam" id="PF13426">
    <property type="entry name" value="PAS_9"/>
    <property type="match status" value="1"/>
</dbReference>
<dbReference type="Gene3D" id="3.30.450.20">
    <property type="entry name" value="PAS domain"/>
    <property type="match status" value="1"/>
</dbReference>
<dbReference type="InterPro" id="IPR000014">
    <property type="entry name" value="PAS"/>
</dbReference>
<dbReference type="RefSeq" id="WP_075774225.1">
    <property type="nucleotide sequence ID" value="NZ_CP019437.1"/>
</dbReference>